<dbReference type="WBParaSite" id="RSKR_0000593650.1">
    <property type="protein sequence ID" value="RSKR_0000593650.1"/>
    <property type="gene ID" value="RSKR_0000593650"/>
</dbReference>
<organism evidence="1 2">
    <name type="scientific">Rhabditophanes sp. KR3021</name>
    <dbReference type="NCBI Taxonomy" id="114890"/>
    <lineage>
        <taxon>Eukaryota</taxon>
        <taxon>Metazoa</taxon>
        <taxon>Ecdysozoa</taxon>
        <taxon>Nematoda</taxon>
        <taxon>Chromadorea</taxon>
        <taxon>Rhabditida</taxon>
        <taxon>Tylenchina</taxon>
        <taxon>Panagrolaimomorpha</taxon>
        <taxon>Strongyloidoidea</taxon>
        <taxon>Alloionematidae</taxon>
        <taxon>Rhabditophanes</taxon>
    </lineage>
</organism>
<proteinExistence type="predicted"/>
<sequence>MFIKQRLPDMNTVTTKTMSLLLNNATIGAPHFCQRQLKMSRMACCHFVKILNDTQKIPLCDFNITSLNFKMINNHTEAIPVYISYPNEVQEDHVTFAFGIFLLLSIVLICTMVMSKLTKPKAFSRISMNYVPPSPTSSRNLDLFMWLPYCNIRRNSVLIFLRGIACGQSRQSRNENRLSIVSQSSINFLPSYQSAANCSSTTSTMISPLSLPPPPSYEESNNNNSSNIFSCRSNHENINETSLLNTIHN</sequence>
<evidence type="ECO:0000313" key="1">
    <source>
        <dbReference type="Proteomes" id="UP000095286"/>
    </source>
</evidence>
<reference evidence="2" key="1">
    <citation type="submission" date="2016-11" db="UniProtKB">
        <authorList>
            <consortium name="WormBaseParasite"/>
        </authorList>
    </citation>
    <scope>IDENTIFICATION</scope>
    <source>
        <strain evidence="2">KR3021</strain>
    </source>
</reference>
<dbReference type="Proteomes" id="UP000095286">
    <property type="component" value="Unplaced"/>
</dbReference>
<accession>A0AC35TYG8</accession>
<protein>
    <submittedName>
        <fullName evidence="2">Uncharacterized protein</fullName>
    </submittedName>
</protein>
<evidence type="ECO:0000313" key="2">
    <source>
        <dbReference type="WBParaSite" id="RSKR_0000593650.1"/>
    </source>
</evidence>
<name>A0AC35TYG8_9BILA</name>